<keyword evidence="3 7" id="KW-0808">Transferase</keyword>
<dbReference type="Pfam" id="PF00370">
    <property type="entry name" value="FGGY_N"/>
    <property type="match status" value="1"/>
</dbReference>
<dbReference type="InterPro" id="IPR000577">
    <property type="entry name" value="Carb_kinase_FGGY"/>
</dbReference>
<evidence type="ECO:0000256" key="2">
    <source>
        <dbReference type="ARBA" id="ARBA00022629"/>
    </source>
</evidence>
<evidence type="ECO:0000256" key="4">
    <source>
        <dbReference type="ARBA" id="ARBA00022777"/>
    </source>
</evidence>
<keyword evidence="2" id="KW-0859">Xylose metabolism</keyword>
<evidence type="ECO:0000313" key="7">
    <source>
        <dbReference type="EMBL" id="MEW6955401.1"/>
    </source>
</evidence>
<name>A0ABV3NDU8_9ACTO</name>
<keyword evidence="8" id="KW-1185">Reference proteome</keyword>
<dbReference type="InterPro" id="IPR050406">
    <property type="entry name" value="FGGY_Carb_Kinase"/>
</dbReference>
<dbReference type="EC" id="2.7.1.189" evidence="7"/>
<dbReference type="PANTHER" id="PTHR43095:SF5">
    <property type="entry name" value="XYLULOSE KINASE"/>
    <property type="match status" value="1"/>
</dbReference>
<dbReference type="Proteomes" id="UP001555100">
    <property type="component" value="Unassembled WGS sequence"/>
</dbReference>
<evidence type="ECO:0000259" key="5">
    <source>
        <dbReference type="Pfam" id="PF00370"/>
    </source>
</evidence>
<gene>
    <name evidence="7" type="primary">lsrK</name>
    <name evidence="7" type="ORF">V3M73_10275</name>
</gene>
<protein>
    <submittedName>
        <fullName evidence="7">Autoinducer-2 kinase</fullName>
        <ecNumber evidence="7">2.7.1.189</ecNumber>
    </submittedName>
</protein>
<dbReference type="NCBIfam" id="NF008187">
    <property type="entry name" value="PRK10939.1"/>
    <property type="match status" value="1"/>
</dbReference>
<keyword evidence="4 7" id="KW-0418">Kinase</keyword>
<organism evidence="7 8">
    <name type="scientific">Trueperella pyogenes</name>
    <dbReference type="NCBI Taxonomy" id="1661"/>
    <lineage>
        <taxon>Bacteria</taxon>
        <taxon>Bacillati</taxon>
        <taxon>Actinomycetota</taxon>
        <taxon>Actinomycetes</taxon>
        <taxon>Actinomycetales</taxon>
        <taxon>Actinomycetaceae</taxon>
        <taxon>Trueperella</taxon>
    </lineage>
</organism>
<accession>A0ABV3NDU8</accession>
<feature type="domain" description="Carbohydrate kinase FGGY C-terminal" evidence="6">
    <location>
        <begin position="305"/>
        <end position="473"/>
    </location>
</feature>
<dbReference type="SUPFAM" id="SSF53067">
    <property type="entry name" value="Actin-like ATPase domain"/>
    <property type="match status" value="2"/>
</dbReference>
<dbReference type="PANTHER" id="PTHR43095">
    <property type="entry name" value="SUGAR KINASE"/>
    <property type="match status" value="1"/>
</dbReference>
<dbReference type="GO" id="GO:0016301">
    <property type="term" value="F:kinase activity"/>
    <property type="evidence" value="ECO:0007669"/>
    <property type="project" value="UniProtKB-KW"/>
</dbReference>
<comment type="caution">
    <text evidence="7">The sequence shown here is derived from an EMBL/GenBank/DDBJ whole genome shotgun (WGS) entry which is preliminary data.</text>
</comment>
<evidence type="ECO:0000256" key="3">
    <source>
        <dbReference type="ARBA" id="ARBA00022679"/>
    </source>
</evidence>
<evidence type="ECO:0000313" key="8">
    <source>
        <dbReference type="Proteomes" id="UP001555100"/>
    </source>
</evidence>
<dbReference type="InterPro" id="IPR043129">
    <property type="entry name" value="ATPase_NBD"/>
</dbReference>
<feature type="domain" description="Carbohydrate kinase FGGY N-terminal" evidence="5">
    <location>
        <begin position="20"/>
        <end position="265"/>
    </location>
</feature>
<comment type="similarity">
    <text evidence="1">Belongs to the FGGY kinase family.</text>
</comment>
<sequence>MLQTWKQHKHWKHEQMEVKYVVAIDAGTGSIRAVLFDEIGNEVASSSREWHHYQIPGVPASMAFDTEANRRLVFEVLADVHRLSGVDPTKIAAISTTAMREAFVLLDENNSPIWACANVDARATQEVQDYKKDAIREIALYERTGQTFALAAQPRLRWIAAHDPEILERAHRLVMLSEWMLLELGAKPVLEPTNGSTSGLLALKTRVGDPNLLSDFDLKSTLLPETVEPGTVIGTLSEDACRATGLTSEVRLVVGGGDTQMAALGTGVIKPGQGLVVGGTFWQQAVNISQPKTDYGMRVRVNCAALPNLWWGEAIAFHVGTIIRWWRDSFCAKEQADAEAKGQHILAYLDGLAEEIPVGAYGILPIFSDKMNYAAWTHAAPSFLNLPLDKDPQVLRSAMYRSLLENAAIVTKANLEMVAEFSGESLSEIVFAGGGAKSPLWAQILSDATGLKVKIPRNKEATAAGSAICATVGADIYDSLQEASQAWVRWDREFAPDNSKKSAYLEIERRWAEAYAPQLELANKAITTPLWSAPGI</sequence>
<evidence type="ECO:0000259" key="6">
    <source>
        <dbReference type="Pfam" id="PF02782"/>
    </source>
</evidence>
<dbReference type="InterPro" id="IPR018485">
    <property type="entry name" value="FGGY_C"/>
</dbReference>
<dbReference type="InterPro" id="IPR018484">
    <property type="entry name" value="FGGY_N"/>
</dbReference>
<keyword evidence="2" id="KW-0119">Carbohydrate metabolism</keyword>
<proteinExistence type="inferred from homology"/>
<dbReference type="RefSeq" id="WP_367191912.1">
    <property type="nucleotide sequence ID" value="NZ_CP123425.1"/>
</dbReference>
<dbReference type="EMBL" id="JBAGNM010000021">
    <property type="protein sequence ID" value="MEW6955401.1"/>
    <property type="molecule type" value="Genomic_DNA"/>
</dbReference>
<evidence type="ECO:0000256" key="1">
    <source>
        <dbReference type="ARBA" id="ARBA00009156"/>
    </source>
</evidence>
<dbReference type="Gene3D" id="3.30.420.40">
    <property type="match status" value="2"/>
</dbReference>
<dbReference type="Pfam" id="PF02782">
    <property type="entry name" value="FGGY_C"/>
    <property type="match status" value="1"/>
</dbReference>
<dbReference type="PIRSF" id="PIRSF000538">
    <property type="entry name" value="GlpK"/>
    <property type="match status" value="1"/>
</dbReference>
<reference evidence="7 8" key="1">
    <citation type="submission" date="2024-01" db="EMBL/GenBank/DDBJ databases">
        <title>Genomic analysis and antimicrobial resistance profiles of Trueperella pyogenes isolated from domestic and wild animals.</title>
        <authorList>
            <person name="Magossi G."/>
            <person name="Gzyl K.E."/>
            <person name="Holman D.B."/>
            <person name="Amat S."/>
        </authorList>
    </citation>
    <scope>NUCLEOTIDE SEQUENCE [LARGE SCALE GENOMIC DNA]</scope>
    <source>
        <strain evidence="7 8">1494</strain>
    </source>
</reference>